<keyword evidence="6" id="KW-0418">Kinase</keyword>
<keyword evidence="3" id="KW-0597">Phosphoprotein</keyword>
<name>A0ABT4RUL4_9ACTN</name>
<dbReference type="PANTHER" id="PTHR24421:SF10">
    <property type="entry name" value="NITRATE_NITRITE SENSOR PROTEIN NARQ"/>
    <property type="match status" value="1"/>
</dbReference>
<feature type="domain" description="Signal transduction histidine kinase subgroup 3 dimerisation and phosphoacceptor" evidence="11">
    <location>
        <begin position="314"/>
        <end position="376"/>
    </location>
</feature>
<dbReference type="Gene3D" id="1.20.5.1930">
    <property type="match status" value="1"/>
</dbReference>
<evidence type="ECO:0000313" key="13">
    <source>
        <dbReference type="EMBL" id="MDA0142274.1"/>
    </source>
</evidence>
<evidence type="ECO:0000313" key="14">
    <source>
        <dbReference type="Proteomes" id="UP001147700"/>
    </source>
</evidence>
<evidence type="ECO:0000256" key="9">
    <source>
        <dbReference type="SAM" id="Phobius"/>
    </source>
</evidence>
<feature type="transmembrane region" description="Helical" evidence="9">
    <location>
        <begin position="18"/>
        <end position="40"/>
    </location>
</feature>
<dbReference type="Pfam" id="PF07730">
    <property type="entry name" value="HisKA_3"/>
    <property type="match status" value="1"/>
</dbReference>
<feature type="transmembrane region" description="Helical" evidence="9">
    <location>
        <begin position="109"/>
        <end position="137"/>
    </location>
</feature>
<evidence type="ECO:0000259" key="11">
    <source>
        <dbReference type="Pfam" id="PF07730"/>
    </source>
</evidence>
<evidence type="ECO:0000256" key="3">
    <source>
        <dbReference type="ARBA" id="ARBA00022553"/>
    </source>
</evidence>
<keyword evidence="9" id="KW-0812">Transmembrane</keyword>
<evidence type="ECO:0000256" key="7">
    <source>
        <dbReference type="ARBA" id="ARBA00022840"/>
    </source>
</evidence>
<keyword evidence="14" id="KW-1185">Reference proteome</keyword>
<dbReference type="Proteomes" id="UP001147700">
    <property type="component" value="Unassembled WGS sequence"/>
</dbReference>
<reference evidence="13" key="1">
    <citation type="submission" date="2022-10" db="EMBL/GenBank/DDBJ databases">
        <title>The WGS of Solirubrobacter sp. CPCC 204708.</title>
        <authorList>
            <person name="Jiang Z."/>
        </authorList>
    </citation>
    <scope>NUCLEOTIDE SEQUENCE</scope>
    <source>
        <strain evidence="13">CPCC 204708</strain>
    </source>
</reference>
<dbReference type="PANTHER" id="PTHR24421">
    <property type="entry name" value="NITRATE/NITRITE SENSOR PROTEIN NARX-RELATED"/>
    <property type="match status" value="1"/>
</dbReference>
<accession>A0ABT4RUL4</accession>
<proteinExistence type="predicted"/>
<feature type="transmembrane region" description="Helical" evidence="9">
    <location>
        <begin position="46"/>
        <end position="66"/>
    </location>
</feature>
<evidence type="ECO:0000256" key="6">
    <source>
        <dbReference type="ARBA" id="ARBA00022777"/>
    </source>
</evidence>
<evidence type="ECO:0000256" key="2">
    <source>
        <dbReference type="ARBA" id="ARBA00012438"/>
    </source>
</evidence>
<dbReference type="InterPro" id="IPR036890">
    <property type="entry name" value="HATPase_C_sf"/>
</dbReference>
<dbReference type="InterPro" id="IPR011712">
    <property type="entry name" value="Sig_transdc_His_kin_sub3_dim/P"/>
</dbReference>
<evidence type="ECO:0000259" key="12">
    <source>
        <dbReference type="Pfam" id="PF13796"/>
    </source>
</evidence>
<keyword evidence="5" id="KW-0547">Nucleotide-binding</keyword>
<comment type="caution">
    <text evidence="13">The sequence shown here is derived from an EMBL/GenBank/DDBJ whole genome shotgun (WGS) entry which is preliminary data.</text>
</comment>
<dbReference type="Pfam" id="PF02518">
    <property type="entry name" value="HATPase_c"/>
    <property type="match status" value="1"/>
</dbReference>
<keyword evidence="9" id="KW-0472">Membrane</keyword>
<dbReference type="InterPro" id="IPR050482">
    <property type="entry name" value="Sensor_HK_TwoCompSys"/>
</dbReference>
<comment type="catalytic activity">
    <reaction evidence="1">
        <text>ATP + protein L-histidine = ADP + protein N-phospho-L-histidine.</text>
        <dbReference type="EC" id="2.7.13.3"/>
    </reaction>
</comment>
<protein>
    <recommendedName>
        <fullName evidence="2">histidine kinase</fullName>
        <ecNumber evidence="2">2.7.13.3</ecNumber>
    </recommendedName>
</protein>
<evidence type="ECO:0000256" key="4">
    <source>
        <dbReference type="ARBA" id="ARBA00022679"/>
    </source>
</evidence>
<evidence type="ECO:0000256" key="5">
    <source>
        <dbReference type="ARBA" id="ARBA00022741"/>
    </source>
</evidence>
<feature type="transmembrane region" description="Helical" evidence="9">
    <location>
        <begin position="157"/>
        <end position="180"/>
    </location>
</feature>
<feature type="domain" description="Histidine kinase/HSP90-like ATPase" evidence="10">
    <location>
        <begin position="415"/>
        <end position="500"/>
    </location>
</feature>
<organism evidence="13 14">
    <name type="scientific">Solirubrobacter deserti</name>
    <dbReference type="NCBI Taxonomy" id="2282478"/>
    <lineage>
        <taxon>Bacteria</taxon>
        <taxon>Bacillati</taxon>
        <taxon>Actinomycetota</taxon>
        <taxon>Thermoleophilia</taxon>
        <taxon>Solirubrobacterales</taxon>
        <taxon>Solirubrobacteraceae</taxon>
        <taxon>Solirubrobacter</taxon>
    </lineage>
</organism>
<dbReference type="InterPro" id="IPR003594">
    <property type="entry name" value="HATPase_dom"/>
</dbReference>
<feature type="domain" description="Putative sensor" evidence="12">
    <location>
        <begin position="20"/>
        <end position="192"/>
    </location>
</feature>
<dbReference type="EC" id="2.7.13.3" evidence="2"/>
<dbReference type="SUPFAM" id="SSF55874">
    <property type="entry name" value="ATPase domain of HSP90 chaperone/DNA topoisomerase II/histidine kinase"/>
    <property type="match status" value="1"/>
</dbReference>
<dbReference type="Gene3D" id="3.30.565.10">
    <property type="entry name" value="Histidine kinase-like ATPase, C-terminal domain"/>
    <property type="match status" value="1"/>
</dbReference>
<sequence length="525" mass="55644">MTAAIDLSPHLRAARRTLLYLFVGLGQGVAYLLVIGGGLALGVLLAPLWVGLPLLVGTARLTWRLAEGERRQANRLLESHMPPVPPPPSARGVREQLGNRTYWRVAAMLLLKLPITLVALGLGLAPALLAIVLAGLGVSGLDGGDGRLVGPWELGPAVGIALCLLAFPATIVSIALLEGIGGAMCAIARRLLATRAVESGPVREMLAERLGDRSLNIAYWLPDREIFVDEAGRKVELPEPESGRTWTAVEHEGTRVAAIIHDAELDATPELVSAAASAAALAIDNERLKAELRARVEELRVSRLRIVEAADDARRRIERDLHDGAQQQLVALALDLRMLKARLGDSGLSGTVDEIGEKLASALAELREFARGIHPAFLSERGVGAAVEALVARAPLEVEASVELPERLPAPVEAAAYFVVAEGLTNVIRYADTRRASVRVYEDGGEVVVVVTDDGKGGATVAGGTGLRGLIDRLAVLDGRLQVHSPPGEGTRLEAHIPIEAGSLVAEASEIRAWPVHPLPPEPQS</sequence>
<keyword evidence="8" id="KW-0902">Two-component regulatory system</keyword>
<evidence type="ECO:0000256" key="8">
    <source>
        <dbReference type="ARBA" id="ARBA00023012"/>
    </source>
</evidence>
<keyword evidence="7" id="KW-0067">ATP-binding</keyword>
<dbReference type="Pfam" id="PF13796">
    <property type="entry name" value="Sensor"/>
    <property type="match status" value="1"/>
</dbReference>
<dbReference type="RefSeq" id="WP_202955562.1">
    <property type="nucleotide sequence ID" value="NZ_JAPCID010000081.1"/>
</dbReference>
<keyword evidence="9" id="KW-1133">Transmembrane helix</keyword>
<dbReference type="EMBL" id="JAPCID010000081">
    <property type="protein sequence ID" value="MDA0142274.1"/>
    <property type="molecule type" value="Genomic_DNA"/>
</dbReference>
<dbReference type="InterPro" id="IPR025828">
    <property type="entry name" value="Put_sensor_dom"/>
</dbReference>
<keyword evidence="4" id="KW-0808">Transferase</keyword>
<gene>
    <name evidence="13" type="ORF">OJ962_32625</name>
</gene>
<evidence type="ECO:0000256" key="1">
    <source>
        <dbReference type="ARBA" id="ARBA00000085"/>
    </source>
</evidence>
<evidence type="ECO:0000259" key="10">
    <source>
        <dbReference type="Pfam" id="PF02518"/>
    </source>
</evidence>